<accession>A0A417YGT4</accession>
<dbReference type="RefSeq" id="WP_118889520.1">
    <property type="nucleotide sequence ID" value="NZ_PHUT01000007.1"/>
</dbReference>
<keyword evidence="1" id="KW-1133">Transmembrane helix</keyword>
<name>A0A417YGT4_9BACI</name>
<evidence type="ECO:0000256" key="1">
    <source>
        <dbReference type="SAM" id="Phobius"/>
    </source>
</evidence>
<dbReference type="Proteomes" id="UP000285456">
    <property type="component" value="Unassembled WGS sequence"/>
</dbReference>
<feature type="transmembrane region" description="Helical" evidence="1">
    <location>
        <begin position="117"/>
        <end position="137"/>
    </location>
</feature>
<organism evidence="2 3">
    <name type="scientific">Oceanobacillus profundus</name>
    <dbReference type="NCBI Taxonomy" id="372463"/>
    <lineage>
        <taxon>Bacteria</taxon>
        <taxon>Bacillati</taxon>
        <taxon>Bacillota</taxon>
        <taxon>Bacilli</taxon>
        <taxon>Bacillales</taxon>
        <taxon>Bacillaceae</taxon>
        <taxon>Oceanobacillus</taxon>
    </lineage>
</organism>
<proteinExistence type="predicted"/>
<dbReference type="EMBL" id="QWEH01000007">
    <property type="protein sequence ID" value="RHW31962.1"/>
    <property type="molecule type" value="Genomic_DNA"/>
</dbReference>
<feature type="transmembrane region" description="Helical" evidence="1">
    <location>
        <begin position="69"/>
        <end position="91"/>
    </location>
</feature>
<keyword evidence="1" id="KW-0812">Transmembrane</keyword>
<keyword evidence="3" id="KW-1185">Reference proteome</keyword>
<evidence type="ECO:0000313" key="2">
    <source>
        <dbReference type="EMBL" id="RHW31962.1"/>
    </source>
</evidence>
<comment type="caution">
    <text evidence="2">The sequence shown here is derived from an EMBL/GenBank/DDBJ whole genome shotgun (WGS) entry which is preliminary data.</text>
</comment>
<evidence type="ECO:0000313" key="3">
    <source>
        <dbReference type="Proteomes" id="UP000285456"/>
    </source>
</evidence>
<protein>
    <submittedName>
        <fullName evidence="2">Uncharacterized protein</fullName>
    </submittedName>
</protein>
<sequence length="161" mass="17398">MIITVQAKEDMKGNVFADVLESVKKGWSKFKASKAVTSVKRGLGSAYKNVKELSAKHWKSAALVTTTSFAAGLVTQGALFIPVSATFYAGVKMISYYNRYKHLATGRDMVATAFKHLSVGLLSSTGILLAIAPIYFISTVMHEGFVGLSEVFDVFAYSLIA</sequence>
<reference evidence="2 3" key="1">
    <citation type="journal article" date="2007" name="Int. J. Syst. Evol. Microbiol.">
        <title>Oceanobacillus profundus sp. nov., isolated from a deep-sea sediment core.</title>
        <authorList>
            <person name="Kim Y.G."/>
            <person name="Choi D.H."/>
            <person name="Hyun S."/>
            <person name="Cho B.C."/>
        </authorList>
    </citation>
    <scope>NUCLEOTIDE SEQUENCE [LARGE SCALE GENOMIC DNA]</scope>
    <source>
        <strain evidence="2 3">DSM 18246</strain>
    </source>
</reference>
<gene>
    <name evidence="2" type="ORF">D1B32_12035</name>
</gene>
<keyword evidence="1" id="KW-0472">Membrane</keyword>
<dbReference type="AlphaFoldDB" id="A0A417YGT4"/>